<proteinExistence type="predicted"/>
<dbReference type="Proteomes" id="UP000654345">
    <property type="component" value="Unassembled WGS sequence"/>
</dbReference>
<evidence type="ECO:0000313" key="2">
    <source>
        <dbReference type="Proteomes" id="UP000654345"/>
    </source>
</evidence>
<keyword evidence="2" id="KW-1185">Reference proteome</keyword>
<name>A0ABQ3V866_9CHLR</name>
<protein>
    <submittedName>
        <fullName evidence="1">Uncharacterized protein</fullName>
    </submittedName>
</protein>
<organism evidence="1 2">
    <name type="scientific">Ktedonobacter robiniae</name>
    <dbReference type="NCBI Taxonomy" id="2778365"/>
    <lineage>
        <taxon>Bacteria</taxon>
        <taxon>Bacillati</taxon>
        <taxon>Chloroflexota</taxon>
        <taxon>Ktedonobacteria</taxon>
        <taxon>Ktedonobacterales</taxon>
        <taxon>Ktedonobacteraceae</taxon>
        <taxon>Ktedonobacter</taxon>
    </lineage>
</organism>
<accession>A0ABQ3V866</accession>
<dbReference type="EMBL" id="BNJG01000005">
    <property type="protein sequence ID" value="GHO60580.1"/>
    <property type="molecule type" value="Genomic_DNA"/>
</dbReference>
<comment type="caution">
    <text evidence="1">The sequence shown here is derived from an EMBL/GenBank/DDBJ whole genome shotgun (WGS) entry which is preliminary data.</text>
</comment>
<sequence length="45" mass="5080">MEGLGLHQFTLIKVEDGQIVEGVRYLWMVVSQLLLSNAQNMGIFT</sequence>
<evidence type="ECO:0000313" key="1">
    <source>
        <dbReference type="EMBL" id="GHO60580.1"/>
    </source>
</evidence>
<gene>
    <name evidence="1" type="ORF">KSB_90550</name>
</gene>
<reference evidence="1 2" key="1">
    <citation type="journal article" date="2021" name="Int. J. Syst. Evol. Microbiol.">
        <title>Reticulibacter mediterranei gen. nov., sp. nov., within the new family Reticulibacteraceae fam. nov., and Ktedonospora formicarum gen. nov., sp. nov., Ktedonobacter robiniae sp. nov., Dictyobacter formicarum sp. nov. and Dictyobacter arantiisoli sp. nov., belonging to the class Ktedonobacteria.</title>
        <authorList>
            <person name="Yabe S."/>
            <person name="Zheng Y."/>
            <person name="Wang C.M."/>
            <person name="Sakai Y."/>
            <person name="Abe K."/>
            <person name="Yokota A."/>
            <person name="Donadio S."/>
            <person name="Cavaletti L."/>
            <person name="Monciardini P."/>
        </authorList>
    </citation>
    <scope>NUCLEOTIDE SEQUENCE [LARGE SCALE GENOMIC DNA]</scope>
    <source>
        <strain evidence="1 2">SOSP1-30</strain>
    </source>
</reference>